<gene>
    <name evidence="2" type="ORF">PHLCEN_2v7242</name>
</gene>
<feature type="signal peptide" evidence="1">
    <location>
        <begin position="1"/>
        <end position="18"/>
    </location>
</feature>
<evidence type="ECO:0000313" key="2">
    <source>
        <dbReference type="EMBL" id="PSR79055.1"/>
    </source>
</evidence>
<evidence type="ECO:0000256" key="1">
    <source>
        <dbReference type="SAM" id="SignalP"/>
    </source>
</evidence>
<feature type="chain" id="PRO_5015316729" description="Secreted protein" evidence="1">
    <location>
        <begin position="19"/>
        <end position="65"/>
    </location>
</feature>
<name>A0A2R6NXF1_9APHY</name>
<proteinExistence type="predicted"/>
<dbReference type="Proteomes" id="UP000186601">
    <property type="component" value="Unassembled WGS sequence"/>
</dbReference>
<evidence type="ECO:0000313" key="3">
    <source>
        <dbReference type="Proteomes" id="UP000186601"/>
    </source>
</evidence>
<comment type="caution">
    <text evidence="2">The sequence shown here is derived from an EMBL/GenBank/DDBJ whole genome shotgun (WGS) entry which is preliminary data.</text>
</comment>
<evidence type="ECO:0008006" key="4">
    <source>
        <dbReference type="Google" id="ProtNLM"/>
    </source>
</evidence>
<dbReference type="AlphaFoldDB" id="A0A2R6NXF1"/>
<accession>A0A2R6NXF1</accession>
<reference evidence="2 3" key="1">
    <citation type="submission" date="2018-02" db="EMBL/GenBank/DDBJ databases">
        <title>Genome sequence of the basidiomycete white-rot fungus Phlebia centrifuga.</title>
        <authorList>
            <person name="Granchi Z."/>
            <person name="Peng M."/>
            <person name="de Vries R.P."/>
            <person name="Hilden K."/>
            <person name="Makela M.R."/>
            <person name="Grigoriev I."/>
            <person name="Riley R."/>
        </authorList>
    </citation>
    <scope>NUCLEOTIDE SEQUENCE [LARGE SCALE GENOMIC DNA]</scope>
    <source>
        <strain evidence="2 3">FBCC195</strain>
    </source>
</reference>
<keyword evidence="1" id="KW-0732">Signal</keyword>
<protein>
    <recommendedName>
        <fullName evidence="4">Secreted protein</fullName>
    </recommendedName>
</protein>
<keyword evidence="3" id="KW-1185">Reference proteome</keyword>
<dbReference type="EMBL" id="MLYV02000712">
    <property type="protein sequence ID" value="PSR79055.1"/>
    <property type="molecule type" value="Genomic_DNA"/>
</dbReference>
<sequence length="65" mass="6878">MSIIFVAFFIALGQLVSSHKPCRLKAVPSPPSLLVYAAPRSSHRHAAHACFVCPNPLAIEPAVAA</sequence>
<organism evidence="2 3">
    <name type="scientific">Hermanssonia centrifuga</name>
    <dbReference type="NCBI Taxonomy" id="98765"/>
    <lineage>
        <taxon>Eukaryota</taxon>
        <taxon>Fungi</taxon>
        <taxon>Dikarya</taxon>
        <taxon>Basidiomycota</taxon>
        <taxon>Agaricomycotina</taxon>
        <taxon>Agaricomycetes</taxon>
        <taxon>Polyporales</taxon>
        <taxon>Meruliaceae</taxon>
        <taxon>Hermanssonia</taxon>
    </lineage>
</organism>